<keyword evidence="2" id="KW-1133">Transmembrane helix</keyword>
<dbReference type="Proteomes" id="UP000515955">
    <property type="component" value="Chromosome"/>
</dbReference>
<dbReference type="KEGG" id="srhi:H9L12_07480"/>
<evidence type="ECO:0000256" key="2">
    <source>
        <dbReference type="SAM" id="Phobius"/>
    </source>
</evidence>
<proteinExistence type="predicted"/>
<gene>
    <name evidence="3" type="ORF">H9L12_07480</name>
</gene>
<feature type="region of interest" description="Disordered" evidence="1">
    <location>
        <begin position="79"/>
        <end position="99"/>
    </location>
</feature>
<sequence length="99" mass="11190">MRFLTTLMWMAIAVVCAIFSVRNWNNVTLDMWGPLQADIKVPLLMAIMFLLGFVPIWLVMRGKLWAARRKLIALERPIVTPAPPPLPTEETPVQGSSDD</sequence>
<organism evidence="3 4">
    <name type="scientific">Sphingomonas rhizophila</name>
    <dbReference type="NCBI Taxonomy" id="2071607"/>
    <lineage>
        <taxon>Bacteria</taxon>
        <taxon>Pseudomonadati</taxon>
        <taxon>Pseudomonadota</taxon>
        <taxon>Alphaproteobacteria</taxon>
        <taxon>Sphingomonadales</taxon>
        <taxon>Sphingomonadaceae</taxon>
        <taxon>Sphingomonas</taxon>
    </lineage>
</organism>
<evidence type="ECO:0000313" key="4">
    <source>
        <dbReference type="Proteomes" id="UP000515955"/>
    </source>
</evidence>
<accession>A0A7G9S8N9</accession>
<keyword evidence="2" id="KW-0472">Membrane</keyword>
<keyword evidence="4" id="KW-1185">Reference proteome</keyword>
<protein>
    <submittedName>
        <fullName evidence="3">DUF1049 domain-containing protein</fullName>
    </submittedName>
</protein>
<keyword evidence="2" id="KW-0812">Transmembrane</keyword>
<dbReference type="EMBL" id="CP060717">
    <property type="protein sequence ID" value="QNN64214.1"/>
    <property type="molecule type" value="Genomic_DNA"/>
</dbReference>
<evidence type="ECO:0000256" key="1">
    <source>
        <dbReference type="SAM" id="MobiDB-lite"/>
    </source>
</evidence>
<dbReference type="AlphaFoldDB" id="A0A7G9S8N9"/>
<reference evidence="3 4" key="1">
    <citation type="submission" date="2020-08" db="EMBL/GenBank/DDBJ databases">
        <title>Genome sequence of Sphingomonas rhizophila KACC 19189T.</title>
        <authorList>
            <person name="Hyun D.-W."/>
            <person name="Bae J.-W."/>
        </authorList>
    </citation>
    <scope>NUCLEOTIDE SEQUENCE [LARGE SCALE GENOMIC DNA]</scope>
    <source>
        <strain evidence="3 4">KACC 19189</strain>
    </source>
</reference>
<feature type="transmembrane region" description="Helical" evidence="2">
    <location>
        <begin position="41"/>
        <end position="60"/>
    </location>
</feature>
<dbReference type="RefSeq" id="WP_187541214.1">
    <property type="nucleotide sequence ID" value="NZ_CP060717.1"/>
</dbReference>
<name>A0A7G9S8N9_9SPHN</name>
<evidence type="ECO:0000313" key="3">
    <source>
        <dbReference type="EMBL" id="QNN64214.1"/>
    </source>
</evidence>